<dbReference type="RefSeq" id="WP_103952706.1">
    <property type="nucleotide sequence ID" value="NZ_FNUL01000007.1"/>
</dbReference>
<accession>A0A1H5UCX7</accession>
<dbReference type="PANTHER" id="PTHR43201">
    <property type="entry name" value="ACYL-COA SYNTHETASE"/>
    <property type="match status" value="1"/>
</dbReference>
<dbReference type="Pfam" id="PF00501">
    <property type="entry name" value="AMP-binding"/>
    <property type="match status" value="1"/>
</dbReference>
<dbReference type="InterPro" id="IPR025110">
    <property type="entry name" value="AMP-bd_C"/>
</dbReference>
<dbReference type="PROSITE" id="PS00455">
    <property type="entry name" value="AMP_BINDING"/>
    <property type="match status" value="1"/>
</dbReference>
<dbReference type="EMBL" id="FNUL01000007">
    <property type="protein sequence ID" value="SEF72866.1"/>
    <property type="molecule type" value="Genomic_DNA"/>
</dbReference>
<dbReference type="AlphaFoldDB" id="A0A1H5UCX7"/>
<evidence type="ECO:0000256" key="1">
    <source>
        <dbReference type="ARBA" id="ARBA00006432"/>
    </source>
</evidence>
<dbReference type="Proteomes" id="UP000236726">
    <property type="component" value="Unassembled WGS sequence"/>
</dbReference>
<keyword evidence="6" id="KW-1185">Reference proteome</keyword>
<evidence type="ECO:0000256" key="2">
    <source>
        <dbReference type="ARBA" id="ARBA00022598"/>
    </source>
</evidence>
<reference evidence="5 6" key="1">
    <citation type="submission" date="2016-10" db="EMBL/GenBank/DDBJ databases">
        <authorList>
            <person name="de Groot N.N."/>
        </authorList>
    </citation>
    <scope>NUCLEOTIDE SEQUENCE [LARGE SCALE GENOMIC DNA]</scope>
    <source>
        <strain evidence="5 6">D15d</strain>
    </source>
</reference>
<comment type="similarity">
    <text evidence="1">Belongs to the ATP-dependent AMP-binding enzyme family.</text>
</comment>
<evidence type="ECO:0000259" key="3">
    <source>
        <dbReference type="Pfam" id="PF00501"/>
    </source>
</evidence>
<evidence type="ECO:0000313" key="6">
    <source>
        <dbReference type="Proteomes" id="UP000236726"/>
    </source>
</evidence>
<dbReference type="InterPro" id="IPR000873">
    <property type="entry name" value="AMP-dep_synth/lig_dom"/>
</dbReference>
<dbReference type="Gene3D" id="3.30.300.30">
    <property type="match status" value="1"/>
</dbReference>
<feature type="domain" description="AMP-binding enzyme C-terminal" evidence="4">
    <location>
        <begin position="440"/>
        <end position="514"/>
    </location>
</feature>
<dbReference type="InterPro" id="IPR042099">
    <property type="entry name" value="ANL_N_sf"/>
</dbReference>
<dbReference type="InterPro" id="IPR045851">
    <property type="entry name" value="AMP-bd_C_sf"/>
</dbReference>
<proteinExistence type="inferred from homology"/>
<dbReference type="GO" id="GO:0006631">
    <property type="term" value="P:fatty acid metabolic process"/>
    <property type="evidence" value="ECO:0007669"/>
    <property type="project" value="TreeGrafter"/>
</dbReference>
<name>A0A1H5UCX7_9FIRM</name>
<gene>
    <name evidence="5" type="ORF">SAMN05216537_10716</name>
</gene>
<organism evidence="5 6">
    <name type="scientific">Lachnospira multipara</name>
    <dbReference type="NCBI Taxonomy" id="28051"/>
    <lineage>
        <taxon>Bacteria</taxon>
        <taxon>Bacillati</taxon>
        <taxon>Bacillota</taxon>
        <taxon>Clostridia</taxon>
        <taxon>Lachnospirales</taxon>
        <taxon>Lachnospiraceae</taxon>
        <taxon>Lachnospira</taxon>
    </lineage>
</organism>
<protein>
    <submittedName>
        <fullName evidence="5">Long-chain acyl-CoA synthetase</fullName>
    </submittedName>
</protein>
<dbReference type="InterPro" id="IPR020845">
    <property type="entry name" value="AMP-binding_CS"/>
</dbReference>
<dbReference type="SUPFAM" id="SSF56801">
    <property type="entry name" value="Acetyl-CoA synthetase-like"/>
    <property type="match status" value="1"/>
</dbReference>
<dbReference type="PANTHER" id="PTHR43201:SF5">
    <property type="entry name" value="MEDIUM-CHAIN ACYL-COA LIGASE ACSF2, MITOCHONDRIAL"/>
    <property type="match status" value="1"/>
</dbReference>
<dbReference type="GO" id="GO:0031956">
    <property type="term" value="F:medium-chain fatty acid-CoA ligase activity"/>
    <property type="evidence" value="ECO:0007669"/>
    <property type="project" value="TreeGrafter"/>
</dbReference>
<feature type="domain" description="AMP-dependent synthetase/ligase" evidence="3">
    <location>
        <begin position="10"/>
        <end position="389"/>
    </location>
</feature>
<evidence type="ECO:0000259" key="4">
    <source>
        <dbReference type="Pfam" id="PF13193"/>
    </source>
</evidence>
<sequence length="532" mass="59675">MKLLFEQFIEASNENEDKMAIYCDGESKSYKEMRTFVCKYANYLSSRGVKRGDIIGIPLNNSIESVGLIMAVTALGAGLAPVNPTLNSKDLDIAFKAANVKHIIARRSFYKEVLKENNNFLLDYDGLKLCLDGDVEELEIDNQAAYNQEINKTNKVIIHSFKEVLEMREDLPKLDNITGEETFILTLTSGSTGNPKPIILSQNNKNIRAKAHIEMYELTKNDKILAATPLYHSLAQRLVIMPLILGATAVVLPRFTPKLWLDLIRKLEVTFSIAVSAQLAQVLKELKQAEDKSCPSLRLLVSSSALLDFEVKKELVKFLQCEFHEMYGTSECSTVTDINLKEAGHKLNSVGRPLKGVDIKILSDENEELPLGEIGEIAVKTPLICEGYLNQEEAFKKACYKGYFKTGDLGKLDTEGFLTFSGRKKEIIITGGVNVYPKDIEDKVIKLEEVLEVAAFPYKDVRLGEIVALAVVTKAKEKEITKKIRLFCAKNLADFQQPHKIFILDSLPKNSMGKLVKSKLNDWVKDNKEIEK</sequence>
<evidence type="ECO:0000313" key="5">
    <source>
        <dbReference type="EMBL" id="SEF72866.1"/>
    </source>
</evidence>
<dbReference type="Pfam" id="PF13193">
    <property type="entry name" value="AMP-binding_C"/>
    <property type="match status" value="1"/>
</dbReference>
<keyword evidence="2" id="KW-0436">Ligase</keyword>
<dbReference type="Gene3D" id="3.40.50.12780">
    <property type="entry name" value="N-terminal domain of ligase-like"/>
    <property type="match status" value="1"/>
</dbReference>